<dbReference type="STRING" id="561061.SAMN05660862_0465"/>
<evidence type="ECO:0000313" key="1">
    <source>
        <dbReference type="EMBL" id="SMG09529.1"/>
    </source>
</evidence>
<proteinExistence type="predicted"/>
<reference evidence="1 2" key="1">
    <citation type="submission" date="2017-04" db="EMBL/GenBank/DDBJ databases">
        <authorList>
            <person name="Afonso C.L."/>
            <person name="Miller P.J."/>
            <person name="Scott M.A."/>
            <person name="Spackman E."/>
            <person name="Goraichik I."/>
            <person name="Dimitrov K.M."/>
            <person name="Suarez D.L."/>
            <person name="Swayne D.E."/>
        </authorList>
    </citation>
    <scope>NUCLEOTIDE SEQUENCE [LARGE SCALE GENOMIC DNA]</scope>
    <source>
        <strain evidence="1 2">DSM 22418</strain>
    </source>
</reference>
<keyword evidence="2" id="KW-1185">Reference proteome</keyword>
<dbReference type="Proteomes" id="UP000192980">
    <property type="component" value="Unassembled WGS sequence"/>
</dbReference>
<dbReference type="SUPFAM" id="SSF56935">
    <property type="entry name" value="Porins"/>
    <property type="match status" value="1"/>
</dbReference>
<dbReference type="RefSeq" id="WP_085471343.1">
    <property type="nucleotide sequence ID" value="NZ_FXAU01000001.1"/>
</dbReference>
<organism evidence="1 2">
    <name type="scientific">Sphingobacterium psychroaquaticum</name>
    <dbReference type="NCBI Taxonomy" id="561061"/>
    <lineage>
        <taxon>Bacteria</taxon>
        <taxon>Pseudomonadati</taxon>
        <taxon>Bacteroidota</taxon>
        <taxon>Sphingobacteriia</taxon>
        <taxon>Sphingobacteriales</taxon>
        <taxon>Sphingobacteriaceae</taxon>
        <taxon>Sphingobacterium</taxon>
    </lineage>
</organism>
<dbReference type="SUPFAM" id="SSF49464">
    <property type="entry name" value="Carboxypeptidase regulatory domain-like"/>
    <property type="match status" value="1"/>
</dbReference>
<evidence type="ECO:0000313" key="2">
    <source>
        <dbReference type="Proteomes" id="UP000192980"/>
    </source>
</evidence>
<dbReference type="Pfam" id="PF13715">
    <property type="entry name" value="CarbopepD_reg_2"/>
    <property type="match status" value="1"/>
</dbReference>
<name>A0A1X7I4S9_9SPHI</name>
<accession>A0A1X7I4S9</accession>
<dbReference type="Gene3D" id="2.60.40.1120">
    <property type="entry name" value="Carboxypeptidase-like, regulatory domain"/>
    <property type="match status" value="1"/>
</dbReference>
<protein>
    <submittedName>
        <fullName evidence="1">CarboxypepD_reg-like domain-containing protein</fullName>
    </submittedName>
</protein>
<dbReference type="AlphaFoldDB" id="A0A1X7I4S9"/>
<dbReference type="EMBL" id="FXAU01000001">
    <property type="protein sequence ID" value="SMG09529.1"/>
    <property type="molecule type" value="Genomic_DNA"/>
</dbReference>
<dbReference type="InterPro" id="IPR008969">
    <property type="entry name" value="CarboxyPept-like_regulatory"/>
</dbReference>
<sequence length="836" mass="93954">MKKQETVEKIAALSEVSISDCEKVLDALEKVLSEQLSKKKGVRHLFHALYNLMRACKNRMSIILLLLWGAPLAYSQAQVTQNIRGVVTDRVSAEPISFVSLKVVEHPSIGGQTDLQGHFILQNIPVGRYSIQLSSVGYKPTIVQEILLSSKKEVFLEVTMDPSELAIKDVTVVSVSSKEQVSNKMALTGGRSLRVEEASRYAGGMDDPARLLSSFAGISPSVGNNGLSVHGNAPSLLQWRLEGVEIPNPNHFADIATLGGGVLSALSANVLGKSDFYTGAFPAEYSNAVSGVFDMKMRNGNNRHFEHTFQMGLLGLDFASEGPLRKNCDASYLFNYRYSTTGLMNKMSAGQTKDQLLDYQDLNFKLNFPSKKGNTFSIWGTGLVDKFLTQEEDPEKWKYIDDSKFSEMKQTSGTAGISHRYNFKNGGVLQSTMASVYTKNKAQENYYKDANTTTPYLDLDNRYLNLILTTAFGKKYSATHTNKSGVTLTHMDYTMNLGLSPFIGENLETISKGKGNTNLISAYSSSLFTLSNSVSATLGLNSQVLSLNGQWTVEPRVSVRWQSSPKNTLALAYGLHSRMEKMDVYYVQDKHTGEQLNKDLDFTKTHHLTLSYQYKIADNMNLKVEPYFQHLFDVPVIADSSYSVLNRSLFYVEDALVNEGKGRNYGLDVTLEKYLTKGYYYMLTASVFDSKYRGGNGVWFNTKYNRRFVVNGLVGKEWMLGVQKRNLLSVNLKLTYQGGNRYTPVDESASLHHVDKEIQYDETNAYARQFAPMLLANYAISYRMNRTNRSHEFAVKWLNASRTKEYYEHAYNVKNNRIEAKKQATSLFNILYRIDF</sequence>
<gene>
    <name evidence="1" type="ORF">SAMN05660862_0465</name>
</gene>